<accession>A0A6J5H4K8</accession>
<name>A0A6J5H4K8_9BURK</name>
<dbReference type="GO" id="GO:0046943">
    <property type="term" value="F:carboxylic acid transmembrane transporter activity"/>
    <property type="evidence" value="ECO:0007669"/>
    <property type="project" value="TreeGrafter"/>
</dbReference>
<keyword evidence="2 5" id="KW-0812">Transmembrane</keyword>
<keyword evidence="4 5" id="KW-0472">Membrane</keyword>
<dbReference type="InterPro" id="IPR020846">
    <property type="entry name" value="MFS_dom"/>
</dbReference>
<keyword evidence="3 5" id="KW-1133">Transmembrane helix</keyword>
<dbReference type="Pfam" id="PF00083">
    <property type="entry name" value="Sugar_tr"/>
    <property type="match status" value="1"/>
</dbReference>
<dbReference type="EMBL" id="CADIKI010000027">
    <property type="protein sequence ID" value="CAB3808862.1"/>
    <property type="molecule type" value="Genomic_DNA"/>
</dbReference>
<feature type="transmembrane region" description="Helical" evidence="5">
    <location>
        <begin position="79"/>
        <end position="98"/>
    </location>
</feature>
<dbReference type="Gene3D" id="1.20.1250.20">
    <property type="entry name" value="MFS general substrate transporter like domains"/>
    <property type="match status" value="1"/>
</dbReference>
<proteinExistence type="predicted"/>
<evidence type="ECO:0000259" key="6">
    <source>
        <dbReference type="PROSITE" id="PS50850"/>
    </source>
</evidence>
<dbReference type="Proteomes" id="UP000494252">
    <property type="component" value="Unassembled WGS sequence"/>
</dbReference>
<reference evidence="7 8" key="1">
    <citation type="submission" date="2020-04" db="EMBL/GenBank/DDBJ databases">
        <authorList>
            <person name="De Canck E."/>
        </authorList>
    </citation>
    <scope>NUCLEOTIDE SEQUENCE [LARGE SCALE GENOMIC DNA]</scope>
    <source>
        <strain evidence="7 8">LMG 27177</strain>
    </source>
</reference>
<feature type="domain" description="Major facilitator superfamily (MFS) profile" evidence="6">
    <location>
        <begin position="1"/>
        <end position="135"/>
    </location>
</feature>
<dbReference type="AlphaFoldDB" id="A0A6J5H4K8"/>
<evidence type="ECO:0000256" key="1">
    <source>
        <dbReference type="ARBA" id="ARBA00004141"/>
    </source>
</evidence>
<evidence type="ECO:0000313" key="8">
    <source>
        <dbReference type="Proteomes" id="UP000494252"/>
    </source>
</evidence>
<evidence type="ECO:0000256" key="3">
    <source>
        <dbReference type="ARBA" id="ARBA00022989"/>
    </source>
</evidence>
<evidence type="ECO:0000313" key="7">
    <source>
        <dbReference type="EMBL" id="CAB3808862.1"/>
    </source>
</evidence>
<organism evidence="7 8">
    <name type="scientific">Paraburkholderia fynbosensis</name>
    <dbReference type="NCBI Taxonomy" id="1200993"/>
    <lineage>
        <taxon>Bacteria</taxon>
        <taxon>Pseudomonadati</taxon>
        <taxon>Pseudomonadota</taxon>
        <taxon>Betaproteobacteria</taxon>
        <taxon>Burkholderiales</taxon>
        <taxon>Burkholderiaceae</taxon>
        <taxon>Paraburkholderia</taxon>
    </lineage>
</organism>
<feature type="transmembrane region" description="Helical" evidence="5">
    <location>
        <begin position="52"/>
        <end position="73"/>
    </location>
</feature>
<keyword evidence="8" id="KW-1185">Reference proteome</keyword>
<dbReference type="SUPFAM" id="SSF103473">
    <property type="entry name" value="MFS general substrate transporter"/>
    <property type="match status" value="1"/>
</dbReference>
<evidence type="ECO:0000256" key="4">
    <source>
        <dbReference type="ARBA" id="ARBA00023136"/>
    </source>
</evidence>
<sequence length="135" mass="15174">MRGRTERSGLDFPASTPSWSLYTHYVQSNHCAGRISLGEFIPKRHRGKTDSLILSGFPLGALLSAAVSYLVLNNLPADMSWRVGFGLGTTMALLFFWIRRVIPESSRWLLQPFSLLISRSQFDEKCRSALSIIIL</sequence>
<dbReference type="InterPro" id="IPR036259">
    <property type="entry name" value="MFS_trans_sf"/>
</dbReference>
<dbReference type="PANTHER" id="PTHR23508">
    <property type="entry name" value="CARBOXYLIC ACID TRANSPORTER PROTEIN HOMOLOG"/>
    <property type="match status" value="1"/>
</dbReference>
<dbReference type="RefSeq" id="WP_246291423.1">
    <property type="nucleotide sequence ID" value="NZ_CADIKI010000027.1"/>
</dbReference>
<dbReference type="PROSITE" id="PS50850">
    <property type="entry name" value="MFS"/>
    <property type="match status" value="1"/>
</dbReference>
<evidence type="ECO:0000256" key="2">
    <source>
        <dbReference type="ARBA" id="ARBA00022692"/>
    </source>
</evidence>
<dbReference type="GO" id="GO:0005886">
    <property type="term" value="C:plasma membrane"/>
    <property type="evidence" value="ECO:0007669"/>
    <property type="project" value="TreeGrafter"/>
</dbReference>
<dbReference type="InterPro" id="IPR005828">
    <property type="entry name" value="MFS_sugar_transport-like"/>
</dbReference>
<gene>
    <name evidence="7" type="ORF">LMG27177_06665</name>
</gene>
<protein>
    <recommendedName>
        <fullName evidence="6">Major facilitator superfamily (MFS) profile domain-containing protein</fullName>
    </recommendedName>
</protein>
<comment type="subcellular location">
    <subcellularLocation>
        <location evidence="1">Membrane</location>
        <topology evidence="1">Multi-pass membrane protein</topology>
    </subcellularLocation>
</comment>
<dbReference type="PANTHER" id="PTHR23508:SF10">
    <property type="entry name" value="CARBOXYLIC ACID TRANSPORTER PROTEIN HOMOLOG"/>
    <property type="match status" value="1"/>
</dbReference>
<evidence type="ECO:0000256" key="5">
    <source>
        <dbReference type="SAM" id="Phobius"/>
    </source>
</evidence>